<comment type="caution">
    <text evidence="10">The sequence shown here is derived from an EMBL/GenBank/DDBJ whole genome shotgun (WGS) entry which is preliminary data.</text>
</comment>
<protein>
    <recommendedName>
        <fullName evidence="9">Protein kinase domain-containing protein</fullName>
    </recommendedName>
</protein>
<feature type="domain" description="Protein kinase" evidence="9">
    <location>
        <begin position="34"/>
        <end position="294"/>
    </location>
</feature>
<feature type="compositionally biased region" description="Polar residues" evidence="8">
    <location>
        <begin position="421"/>
        <end position="439"/>
    </location>
</feature>
<dbReference type="InterPro" id="IPR008271">
    <property type="entry name" value="Ser/Thr_kinase_AS"/>
</dbReference>
<dbReference type="PROSITE" id="PS00108">
    <property type="entry name" value="PROTEIN_KINASE_ST"/>
    <property type="match status" value="1"/>
</dbReference>
<accession>A0AAN6GCJ6</accession>
<dbReference type="FunFam" id="3.30.200.20:FF:000315">
    <property type="entry name" value="Calcium-dependent protein kinase 3"/>
    <property type="match status" value="1"/>
</dbReference>
<evidence type="ECO:0000256" key="7">
    <source>
        <dbReference type="RuleBase" id="RU000304"/>
    </source>
</evidence>
<evidence type="ECO:0000256" key="1">
    <source>
        <dbReference type="ARBA" id="ARBA00022527"/>
    </source>
</evidence>
<name>A0AAN6GCJ6_9BASI</name>
<keyword evidence="4" id="KW-0418">Kinase</keyword>
<dbReference type="InterPro" id="IPR017441">
    <property type="entry name" value="Protein_kinase_ATP_BS"/>
</dbReference>
<evidence type="ECO:0000256" key="2">
    <source>
        <dbReference type="ARBA" id="ARBA00022679"/>
    </source>
</evidence>
<dbReference type="PANTHER" id="PTHR24347">
    <property type="entry name" value="SERINE/THREONINE-PROTEIN KINASE"/>
    <property type="match status" value="1"/>
</dbReference>
<dbReference type="AlphaFoldDB" id="A0AAN6GCJ6"/>
<proteinExistence type="inferred from homology"/>
<dbReference type="InterPro" id="IPR011009">
    <property type="entry name" value="Kinase-like_dom_sf"/>
</dbReference>
<evidence type="ECO:0000313" key="10">
    <source>
        <dbReference type="EMBL" id="KAK0531508.1"/>
    </source>
</evidence>
<dbReference type="Gene3D" id="1.10.510.10">
    <property type="entry name" value="Transferase(Phosphotransferase) domain 1"/>
    <property type="match status" value="1"/>
</dbReference>
<keyword evidence="5 6" id="KW-0067">ATP-binding</keyword>
<keyword evidence="11" id="KW-1185">Reference proteome</keyword>
<evidence type="ECO:0000313" key="11">
    <source>
        <dbReference type="Proteomes" id="UP001176521"/>
    </source>
</evidence>
<feature type="region of interest" description="Disordered" evidence="8">
    <location>
        <begin position="421"/>
        <end position="447"/>
    </location>
</feature>
<gene>
    <name evidence="10" type="ORF">OC842_003603</name>
</gene>
<dbReference type="PROSITE" id="PS00107">
    <property type="entry name" value="PROTEIN_KINASE_ATP"/>
    <property type="match status" value="1"/>
</dbReference>
<dbReference type="EMBL" id="JAPDMQ010000184">
    <property type="protein sequence ID" value="KAK0531508.1"/>
    <property type="molecule type" value="Genomic_DNA"/>
</dbReference>
<dbReference type="Gene3D" id="3.30.200.20">
    <property type="entry name" value="Phosphorylase Kinase, domain 1"/>
    <property type="match status" value="1"/>
</dbReference>
<dbReference type="Proteomes" id="UP001176521">
    <property type="component" value="Unassembled WGS sequence"/>
</dbReference>
<evidence type="ECO:0000256" key="8">
    <source>
        <dbReference type="SAM" id="MobiDB-lite"/>
    </source>
</evidence>
<keyword evidence="2" id="KW-0808">Transferase</keyword>
<feature type="binding site" evidence="6">
    <location>
        <position position="68"/>
    </location>
    <ligand>
        <name>ATP</name>
        <dbReference type="ChEBI" id="CHEBI:30616"/>
    </ligand>
</feature>
<organism evidence="10 11">
    <name type="scientific">Tilletia horrida</name>
    <dbReference type="NCBI Taxonomy" id="155126"/>
    <lineage>
        <taxon>Eukaryota</taxon>
        <taxon>Fungi</taxon>
        <taxon>Dikarya</taxon>
        <taxon>Basidiomycota</taxon>
        <taxon>Ustilaginomycotina</taxon>
        <taxon>Exobasidiomycetes</taxon>
        <taxon>Tilletiales</taxon>
        <taxon>Tilletiaceae</taxon>
        <taxon>Tilletia</taxon>
    </lineage>
</organism>
<evidence type="ECO:0000259" key="9">
    <source>
        <dbReference type="PROSITE" id="PS50011"/>
    </source>
</evidence>
<dbReference type="Pfam" id="PF00069">
    <property type="entry name" value="Pkinase"/>
    <property type="match status" value="1"/>
</dbReference>
<reference evidence="10" key="1">
    <citation type="journal article" date="2023" name="PhytoFront">
        <title>Draft Genome Resources of Seven Strains of Tilletia horrida, Causal Agent of Kernel Smut of Rice.</title>
        <authorList>
            <person name="Khanal S."/>
            <person name="Antony Babu S."/>
            <person name="Zhou X.G."/>
        </authorList>
    </citation>
    <scope>NUCLEOTIDE SEQUENCE</scope>
    <source>
        <strain evidence="10">TX3</strain>
    </source>
</reference>
<dbReference type="SUPFAM" id="SSF56112">
    <property type="entry name" value="Protein kinase-like (PK-like)"/>
    <property type="match status" value="1"/>
</dbReference>
<evidence type="ECO:0000256" key="4">
    <source>
        <dbReference type="ARBA" id="ARBA00022777"/>
    </source>
</evidence>
<keyword evidence="3 6" id="KW-0547">Nucleotide-binding</keyword>
<comment type="similarity">
    <text evidence="7">Belongs to the protein kinase superfamily.</text>
</comment>
<keyword evidence="1 7" id="KW-0723">Serine/threonine-protein kinase</keyword>
<dbReference type="FunFam" id="1.10.510.10:FF:000571">
    <property type="entry name" value="Maternal embryonic leucine zipper kinase"/>
    <property type="match status" value="1"/>
</dbReference>
<dbReference type="GO" id="GO:0005524">
    <property type="term" value="F:ATP binding"/>
    <property type="evidence" value="ECO:0007669"/>
    <property type="project" value="UniProtKB-UniRule"/>
</dbReference>
<evidence type="ECO:0000256" key="3">
    <source>
        <dbReference type="ARBA" id="ARBA00022741"/>
    </source>
</evidence>
<evidence type="ECO:0000256" key="5">
    <source>
        <dbReference type="ARBA" id="ARBA00022840"/>
    </source>
</evidence>
<dbReference type="CDD" id="cd05117">
    <property type="entry name" value="STKc_CAMK"/>
    <property type="match status" value="1"/>
</dbReference>
<dbReference type="InterPro" id="IPR000719">
    <property type="entry name" value="Prot_kinase_dom"/>
</dbReference>
<sequence>MVGSHLHQTFRTWFKDTEPDGSPRPPRELADQYEVIPKVIGQGSFACVKVCRLRSTGEERALKIIARKPLTSRAASDKEKANITQELEILRRVHHPNVIRMYDMYTTKEGVFIVTDLCRGGELFDSLVERVAYNEVDARYIMRQIFSGVKYLHSQHIVHRDLKPENILLREKNSNDVVISDFGLSKVVTDDEAMLTACGSPQYVSPELLLGKGYNSATDIWSAGVISYCLLGGYTPFYGPDQPSLFQHIIAMRVEFEPAYWAEISDTAKDFIMKCLCPAEVRMTAEQALQHPWLASLPDQHDPEHRGACLKECAKRAKDTHSKLSRAVTAVEVVAYLQRLHRLREEGGAAPERLNSLRDMSEILRTHKRGDSLLVSAARSEVQAAHDRQLQEDVRIAARVAEAAGVKVPIRTATAQAAELTDSTQTVTPESMSSSQTAATFAEPEQI</sequence>
<dbReference type="GO" id="GO:0004674">
    <property type="term" value="F:protein serine/threonine kinase activity"/>
    <property type="evidence" value="ECO:0007669"/>
    <property type="project" value="UniProtKB-KW"/>
</dbReference>
<evidence type="ECO:0000256" key="6">
    <source>
        <dbReference type="PROSITE-ProRule" id="PRU10141"/>
    </source>
</evidence>
<dbReference type="PROSITE" id="PS50011">
    <property type="entry name" value="PROTEIN_KINASE_DOM"/>
    <property type="match status" value="1"/>
</dbReference>
<dbReference type="SMART" id="SM00220">
    <property type="entry name" value="S_TKc"/>
    <property type="match status" value="1"/>
</dbReference>